<protein>
    <submittedName>
        <fullName evidence="6">3-oxoacyl-[acyl-carrier-protein] reductase FabG</fullName>
    </submittedName>
</protein>
<dbReference type="InterPro" id="IPR036291">
    <property type="entry name" value="NAD(P)-bd_dom_sf"/>
</dbReference>
<comment type="caution">
    <text evidence="6">The sequence shown here is derived from an EMBL/GenBank/DDBJ whole genome shotgun (WGS) entry which is preliminary data.</text>
</comment>
<dbReference type="Pfam" id="PF13561">
    <property type="entry name" value="adh_short_C2"/>
    <property type="match status" value="1"/>
</dbReference>
<dbReference type="Proteomes" id="UP000036947">
    <property type="component" value="Unassembled WGS sequence"/>
</dbReference>
<keyword evidence="4" id="KW-0520">NAD</keyword>
<feature type="domain" description="Ketoreductase" evidence="5">
    <location>
        <begin position="6"/>
        <end position="150"/>
    </location>
</feature>
<dbReference type="SMART" id="SM00822">
    <property type="entry name" value="PKS_KR"/>
    <property type="match status" value="1"/>
</dbReference>
<dbReference type="FunFam" id="3.40.50.720:FF:000084">
    <property type="entry name" value="Short-chain dehydrogenase reductase"/>
    <property type="match status" value="1"/>
</dbReference>
<dbReference type="PROSITE" id="PS00061">
    <property type="entry name" value="ADH_SHORT"/>
    <property type="match status" value="1"/>
</dbReference>
<keyword evidence="2" id="KW-0521">NADP</keyword>
<dbReference type="InterPro" id="IPR057326">
    <property type="entry name" value="KR_dom"/>
</dbReference>
<evidence type="ECO:0000256" key="2">
    <source>
        <dbReference type="ARBA" id="ARBA00022857"/>
    </source>
</evidence>
<organism evidence="6 7">
    <name type="scientific">Tolypocladium ophioglossoides (strain CBS 100239)</name>
    <name type="common">Snaketongue truffleclub</name>
    <name type="synonym">Elaphocordyceps ophioglossoides</name>
    <dbReference type="NCBI Taxonomy" id="1163406"/>
    <lineage>
        <taxon>Eukaryota</taxon>
        <taxon>Fungi</taxon>
        <taxon>Dikarya</taxon>
        <taxon>Ascomycota</taxon>
        <taxon>Pezizomycotina</taxon>
        <taxon>Sordariomycetes</taxon>
        <taxon>Hypocreomycetidae</taxon>
        <taxon>Hypocreales</taxon>
        <taxon>Ophiocordycipitaceae</taxon>
        <taxon>Tolypocladium</taxon>
    </lineage>
</organism>
<comment type="similarity">
    <text evidence="1">Belongs to the short-chain dehydrogenases/reductases (SDR) family.</text>
</comment>
<keyword evidence="7" id="KW-1185">Reference proteome</keyword>
<dbReference type="Gene3D" id="3.40.50.720">
    <property type="entry name" value="NAD(P)-binding Rossmann-like Domain"/>
    <property type="match status" value="1"/>
</dbReference>
<evidence type="ECO:0000259" key="5">
    <source>
        <dbReference type="SMART" id="SM00822"/>
    </source>
</evidence>
<dbReference type="SUPFAM" id="SSF51735">
    <property type="entry name" value="NAD(P)-binding Rossmann-fold domains"/>
    <property type="match status" value="1"/>
</dbReference>
<dbReference type="InterPro" id="IPR002347">
    <property type="entry name" value="SDR_fam"/>
</dbReference>
<evidence type="ECO:0000256" key="1">
    <source>
        <dbReference type="ARBA" id="ARBA00006484"/>
    </source>
</evidence>
<proteinExistence type="inferred from homology"/>
<evidence type="ECO:0000313" key="6">
    <source>
        <dbReference type="EMBL" id="KND89157.1"/>
    </source>
</evidence>
<dbReference type="PANTHER" id="PTHR24321:SF8">
    <property type="entry name" value="ESTRADIOL 17-BETA-DEHYDROGENASE 8-RELATED"/>
    <property type="match status" value="1"/>
</dbReference>
<dbReference type="CDD" id="cd05233">
    <property type="entry name" value="SDR_c"/>
    <property type="match status" value="1"/>
</dbReference>
<dbReference type="STRING" id="1163406.A0A0L0N504"/>
<evidence type="ECO:0000313" key="7">
    <source>
        <dbReference type="Proteomes" id="UP000036947"/>
    </source>
</evidence>
<dbReference type="InterPro" id="IPR020904">
    <property type="entry name" value="Sc_DH/Rdtase_CS"/>
</dbReference>
<dbReference type="PANTHER" id="PTHR24321">
    <property type="entry name" value="DEHYDROGENASES, SHORT CHAIN"/>
    <property type="match status" value="1"/>
</dbReference>
<keyword evidence="3" id="KW-0560">Oxidoreductase</keyword>
<evidence type="ECO:0000256" key="3">
    <source>
        <dbReference type="ARBA" id="ARBA00023002"/>
    </source>
</evidence>
<gene>
    <name evidence="6" type="ORF">TOPH_06127</name>
</gene>
<name>A0A0L0N504_TOLOC</name>
<dbReference type="GO" id="GO:0016491">
    <property type="term" value="F:oxidoreductase activity"/>
    <property type="evidence" value="ECO:0007669"/>
    <property type="project" value="UniProtKB-KW"/>
</dbReference>
<reference evidence="6 7" key="1">
    <citation type="journal article" date="2015" name="BMC Genomics">
        <title>The genome of the truffle-parasite Tolypocladium ophioglossoides and the evolution of antifungal peptaibiotics.</title>
        <authorList>
            <person name="Quandt C.A."/>
            <person name="Bushley K.E."/>
            <person name="Spatafora J.W."/>
        </authorList>
    </citation>
    <scope>NUCLEOTIDE SEQUENCE [LARGE SCALE GENOMIC DNA]</scope>
    <source>
        <strain evidence="6 7">CBS 100239</strain>
    </source>
</reference>
<sequence length="248" mass="25959">MGLSGQAFVVTGGASGIGRATVQKLLQLSATVYVLDKSTAVTESAHNGRLFSYPGVDVSSRQDMVQIFDKISEQSPGLRGLVNCAGILAQSPTSAEGDESLKRLWSVNVLGTWIAATEFRRCLQKAPDRSSTDAPGSSISIVNIGSMASLMGMVGLSGYVASKHGVLGLSRCMAQEWGPEGIRVNCVAPGGVKTPMTQGLEGLDSPLFRAAYKQMAEPEEIADTILYLLSDKSSNISGQVIGSNGGWA</sequence>
<evidence type="ECO:0000256" key="4">
    <source>
        <dbReference type="ARBA" id="ARBA00023027"/>
    </source>
</evidence>
<dbReference type="OrthoDB" id="1669814at2759"/>
<dbReference type="AlphaFoldDB" id="A0A0L0N504"/>
<dbReference type="PRINTS" id="PR00080">
    <property type="entry name" value="SDRFAMILY"/>
</dbReference>
<accession>A0A0L0N504</accession>
<dbReference type="PRINTS" id="PR00081">
    <property type="entry name" value="GDHRDH"/>
</dbReference>
<dbReference type="EMBL" id="LFRF01000020">
    <property type="protein sequence ID" value="KND89157.1"/>
    <property type="molecule type" value="Genomic_DNA"/>
</dbReference>